<accession>A0ABU2LUF2</accession>
<evidence type="ECO:0008006" key="3">
    <source>
        <dbReference type="Google" id="ProtNLM"/>
    </source>
</evidence>
<sequence>MFEEVKLDAAEADRVKGIIAEAFEEMATVSTGIGGHAANFGAAYTGGGTARGMETYESLGRAGQALAEALNGLSQDLGLTANTGRETDAEAEGAVNQVTVHDPRIAAAI</sequence>
<protein>
    <recommendedName>
        <fullName evidence="3">WXG100 family type VII secretion target</fullName>
    </recommendedName>
</protein>
<reference evidence="2" key="1">
    <citation type="submission" date="2023-07" db="EMBL/GenBank/DDBJ databases">
        <title>30 novel species of actinomycetes from the DSMZ collection.</title>
        <authorList>
            <person name="Nouioui I."/>
        </authorList>
    </citation>
    <scope>NUCLEOTIDE SEQUENCE [LARGE SCALE GENOMIC DNA]</scope>
    <source>
        <strain evidence="2">DSM 44918</strain>
    </source>
</reference>
<gene>
    <name evidence="1" type="ORF">RNC47_22730</name>
</gene>
<dbReference type="RefSeq" id="WP_311601360.1">
    <property type="nucleotide sequence ID" value="NZ_JAVREM010000035.1"/>
</dbReference>
<evidence type="ECO:0000313" key="1">
    <source>
        <dbReference type="EMBL" id="MDT0321155.1"/>
    </source>
</evidence>
<organism evidence="1 2">
    <name type="scientific">Streptomyces millisiae</name>
    <dbReference type="NCBI Taxonomy" id="3075542"/>
    <lineage>
        <taxon>Bacteria</taxon>
        <taxon>Bacillati</taxon>
        <taxon>Actinomycetota</taxon>
        <taxon>Actinomycetes</taxon>
        <taxon>Kitasatosporales</taxon>
        <taxon>Streptomycetaceae</taxon>
        <taxon>Streptomyces</taxon>
    </lineage>
</organism>
<name>A0ABU2LUF2_9ACTN</name>
<dbReference type="SUPFAM" id="SSF140453">
    <property type="entry name" value="EsxAB dimer-like"/>
    <property type="match status" value="1"/>
</dbReference>
<comment type="caution">
    <text evidence="1">The sequence shown here is derived from an EMBL/GenBank/DDBJ whole genome shotgun (WGS) entry which is preliminary data.</text>
</comment>
<proteinExistence type="predicted"/>
<dbReference type="Proteomes" id="UP001183420">
    <property type="component" value="Unassembled WGS sequence"/>
</dbReference>
<evidence type="ECO:0000313" key="2">
    <source>
        <dbReference type="Proteomes" id="UP001183420"/>
    </source>
</evidence>
<dbReference type="InterPro" id="IPR036689">
    <property type="entry name" value="ESAT-6-like_sf"/>
</dbReference>
<keyword evidence="2" id="KW-1185">Reference proteome</keyword>
<dbReference type="EMBL" id="JAVREM010000035">
    <property type="protein sequence ID" value="MDT0321155.1"/>
    <property type="molecule type" value="Genomic_DNA"/>
</dbReference>